<dbReference type="GO" id="GO:0032040">
    <property type="term" value="C:small-subunit processome"/>
    <property type="evidence" value="ECO:0007669"/>
    <property type="project" value="TreeGrafter"/>
</dbReference>
<dbReference type="InterPro" id="IPR001680">
    <property type="entry name" value="WD40_rpt"/>
</dbReference>
<name>A0A6G0WCI6_9STRA</name>
<dbReference type="GO" id="GO:0003723">
    <property type="term" value="F:RNA binding"/>
    <property type="evidence" value="ECO:0007669"/>
    <property type="project" value="TreeGrafter"/>
</dbReference>
<comment type="caution">
    <text evidence="3">The sequence shown here is derived from an EMBL/GenBank/DDBJ whole genome shotgun (WGS) entry which is preliminary data.</text>
</comment>
<protein>
    <submittedName>
        <fullName evidence="3">Uncharacterized protein</fullName>
    </submittedName>
</protein>
<keyword evidence="1" id="KW-0853">WD repeat</keyword>
<dbReference type="PANTHER" id="PTHR44163">
    <property type="entry name" value="U3 SMALL NUCLEOLAR RNA-ASSOCIATED PROTEIN 4 HOMOLOG"/>
    <property type="match status" value="1"/>
</dbReference>
<sequence length="701" mass="77054">MSAKIDETHMGTPEDSPLDEIGEEAMSVISACKVHRCRFLKYEPSTITSMGFNSTGDMLAVARQNGDVELWNTSLRYFYLHAVVAGRSSAVISSVQWTNTNRLFAASLDGSVSEINLDTLRFMNSTHANGGPIWCMQYKAQAQMLAVGCEDGRIRLFEIIDDEPLQFHKVVGTTGRRVVSLAWHASSDALFSGNDEGVIYHWNAKSGRNESRMTLERFAKQAPAVVWSLVVLEDLTVISGDSNGNVQTWDGRSGTLMQTFAQLTADVLALAIDASESLLFASGIDNQVIQLRKAKGTNQWAYAYSHRAHTHDVRALAVSSDASAPPLLVSGGVDTHLVWYNASKFNLLRPNKASPIPERPFVSLAGEARQMLVRHPNALEMWSLNDGTPALIAQLKLSGNANIVASAISPDGQFIACSTAHQLKVFSVRNGNAIVKLPLTSSVAQPAYSLVFTADSQRLITGDVVLRLIDLASLSVIKTFTPRRALQTKTLCVSPDGQWLASGDIQNHISVFNLDSMSFYAEFPKPADMHTCMGFHATGKILVVATVTNHFACYDVERKALTDWCRENQHKLPKTLFIRQPHIKGLSFHPTQPNSVVFWSQHFLFHIDIEQSIVRSETKKRRRSLSSGNLAVDSSSDDIPDTPTGHPTYHFIDHYGPIAFADFLATKGSSTPELVVVETPFFKMLDALPDALHRPKYGGGP</sequence>
<gene>
    <name evidence="3" type="ORF">Ae201684_016717</name>
</gene>
<dbReference type="GO" id="GO:0000462">
    <property type="term" value="P:maturation of SSU-rRNA from tricistronic rRNA transcript (SSU-rRNA, 5.8S rRNA, LSU-rRNA)"/>
    <property type="evidence" value="ECO:0007669"/>
    <property type="project" value="InterPro"/>
</dbReference>
<feature type="repeat" description="WD" evidence="1">
    <location>
        <begin position="40"/>
        <end position="72"/>
    </location>
</feature>
<feature type="region of interest" description="Disordered" evidence="2">
    <location>
        <begin position="618"/>
        <end position="640"/>
    </location>
</feature>
<dbReference type="SMART" id="SM00320">
    <property type="entry name" value="WD40"/>
    <property type="match status" value="10"/>
</dbReference>
<dbReference type="AlphaFoldDB" id="A0A6G0WCI6"/>
<organism evidence="3 4">
    <name type="scientific">Aphanomyces euteiches</name>
    <dbReference type="NCBI Taxonomy" id="100861"/>
    <lineage>
        <taxon>Eukaryota</taxon>
        <taxon>Sar</taxon>
        <taxon>Stramenopiles</taxon>
        <taxon>Oomycota</taxon>
        <taxon>Saprolegniomycetes</taxon>
        <taxon>Saprolegniales</taxon>
        <taxon>Verrucalvaceae</taxon>
        <taxon>Aphanomyces</taxon>
    </lineage>
</organism>
<dbReference type="InterPro" id="IPR036322">
    <property type="entry name" value="WD40_repeat_dom_sf"/>
</dbReference>
<evidence type="ECO:0000256" key="2">
    <source>
        <dbReference type="SAM" id="MobiDB-lite"/>
    </source>
</evidence>
<dbReference type="GO" id="GO:0030686">
    <property type="term" value="C:90S preribosome"/>
    <property type="evidence" value="ECO:0007669"/>
    <property type="project" value="InterPro"/>
</dbReference>
<dbReference type="EMBL" id="VJMJ01000266">
    <property type="protein sequence ID" value="KAF0724651.1"/>
    <property type="molecule type" value="Genomic_DNA"/>
</dbReference>
<keyword evidence="4" id="KW-1185">Reference proteome</keyword>
<evidence type="ECO:0000313" key="3">
    <source>
        <dbReference type="EMBL" id="KAF0724651.1"/>
    </source>
</evidence>
<dbReference type="InterPro" id="IPR046351">
    <property type="entry name" value="UTP4"/>
</dbReference>
<evidence type="ECO:0000256" key="1">
    <source>
        <dbReference type="PROSITE-ProRule" id="PRU00221"/>
    </source>
</evidence>
<dbReference type="InterPro" id="IPR011047">
    <property type="entry name" value="Quinoprotein_ADH-like_sf"/>
</dbReference>
<dbReference type="PANTHER" id="PTHR44163:SF1">
    <property type="entry name" value="U3 SMALL NUCLEOLAR RNA-ASSOCIATED PROTEIN 4 HOMOLOG"/>
    <property type="match status" value="1"/>
</dbReference>
<accession>A0A6G0WCI6</accession>
<dbReference type="Proteomes" id="UP000481153">
    <property type="component" value="Unassembled WGS sequence"/>
</dbReference>
<reference evidence="3 4" key="1">
    <citation type="submission" date="2019-07" db="EMBL/GenBank/DDBJ databases">
        <title>Genomics analysis of Aphanomyces spp. identifies a new class of oomycete effector associated with host adaptation.</title>
        <authorList>
            <person name="Gaulin E."/>
        </authorList>
    </citation>
    <scope>NUCLEOTIDE SEQUENCE [LARGE SCALE GENOMIC DNA]</scope>
    <source>
        <strain evidence="3 4">ATCC 201684</strain>
    </source>
</reference>
<dbReference type="SUPFAM" id="SSF50998">
    <property type="entry name" value="Quinoprotein alcohol dehydrogenase-like"/>
    <property type="match status" value="1"/>
</dbReference>
<dbReference type="InterPro" id="IPR015943">
    <property type="entry name" value="WD40/YVTN_repeat-like_dom_sf"/>
</dbReference>
<proteinExistence type="predicted"/>
<dbReference type="VEuPathDB" id="FungiDB:AeMF1_009714"/>
<dbReference type="GO" id="GO:0034455">
    <property type="term" value="C:t-UTP complex"/>
    <property type="evidence" value="ECO:0007669"/>
    <property type="project" value="TreeGrafter"/>
</dbReference>
<evidence type="ECO:0000313" key="4">
    <source>
        <dbReference type="Proteomes" id="UP000481153"/>
    </source>
</evidence>
<dbReference type="Gene3D" id="2.130.10.10">
    <property type="entry name" value="YVTN repeat-like/Quinoprotein amine dehydrogenase"/>
    <property type="match status" value="3"/>
</dbReference>
<dbReference type="PROSITE" id="PS50082">
    <property type="entry name" value="WD_REPEATS_2"/>
    <property type="match status" value="1"/>
</dbReference>
<dbReference type="Pfam" id="PF00400">
    <property type="entry name" value="WD40"/>
    <property type="match status" value="2"/>
</dbReference>
<dbReference type="SUPFAM" id="SSF50978">
    <property type="entry name" value="WD40 repeat-like"/>
    <property type="match status" value="1"/>
</dbReference>